<dbReference type="Proteomes" id="UP000799424">
    <property type="component" value="Unassembled WGS sequence"/>
</dbReference>
<dbReference type="SMART" id="SM00066">
    <property type="entry name" value="GAL4"/>
    <property type="match status" value="1"/>
</dbReference>
<dbReference type="InterPro" id="IPR001138">
    <property type="entry name" value="Zn2Cys6_DnaBD"/>
</dbReference>
<evidence type="ECO:0000256" key="2">
    <source>
        <dbReference type="ARBA" id="ARBA00022833"/>
    </source>
</evidence>
<organism evidence="7 8">
    <name type="scientific">Ophiobolus disseminans</name>
    <dbReference type="NCBI Taxonomy" id="1469910"/>
    <lineage>
        <taxon>Eukaryota</taxon>
        <taxon>Fungi</taxon>
        <taxon>Dikarya</taxon>
        <taxon>Ascomycota</taxon>
        <taxon>Pezizomycotina</taxon>
        <taxon>Dothideomycetes</taxon>
        <taxon>Pleosporomycetidae</taxon>
        <taxon>Pleosporales</taxon>
        <taxon>Pleosporineae</taxon>
        <taxon>Phaeosphaeriaceae</taxon>
        <taxon>Ophiobolus</taxon>
    </lineage>
</organism>
<dbReference type="Gene3D" id="4.10.240.10">
    <property type="entry name" value="Zn(2)-C6 fungal-type DNA-binding domain"/>
    <property type="match status" value="1"/>
</dbReference>
<name>A0A6A7A5I8_9PLEO</name>
<evidence type="ECO:0000256" key="3">
    <source>
        <dbReference type="ARBA" id="ARBA00023015"/>
    </source>
</evidence>
<dbReference type="SUPFAM" id="SSF57701">
    <property type="entry name" value="Zn2/Cys6 DNA-binding domain"/>
    <property type="match status" value="1"/>
</dbReference>
<sequence>MPTRRPKSCESCRSAKARCSLAAPCSRCARRNVQCYYTPNAARSYEHRKLNGFRSIRPAAGTLSVAECQTSTTQATVGATSCVSDTAAVALIMSVKNAQPLDLNAELEDTQHQNGWLSSVETAVSSSVDDFGGGLTYPSFLNAQSPSWLLNFEIPMEYSGLLAPLPIDVSHVIHSLDVPESLAVFSATNLSPRTRSLQQGSLTAKMLLSRLTEYTRMLADGKQLPPFIHPPCALGNDDECPPVSRHQCLPETLAICANLTQMFHARLPGSHGFVWQQICTHVRQMWVEYESYDEQRMLQAMQAVAVYGMLCSQCTEIVSSHDAAWMVDTIETFGERLYEMCAWGLDIDLICTTRHEWLLVESMRRIGCLLYLVDLLLQIDGQSPSSGECPEFINMPLPCVRELWQPITDREWKRRYQEERDACKQKGRKGLIFGDLLMLKRSSSNMATGFEPKEELTDWCERADDLSMLLWMALSLEGEGQFM</sequence>
<dbReference type="Pfam" id="PF00172">
    <property type="entry name" value="Zn_clus"/>
    <property type="match status" value="1"/>
</dbReference>
<evidence type="ECO:0000256" key="5">
    <source>
        <dbReference type="ARBA" id="ARBA00023242"/>
    </source>
</evidence>
<evidence type="ECO:0000256" key="1">
    <source>
        <dbReference type="ARBA" id="ARBA00022723"/>
    </source>
</evidence>
<proteinExistence type="predicted"/>
<feature type="domain" description="Zn(2)-C6 fungal-type" evidence="6">
    <location>
        <begin position="8"/>
        <end position="37"/>
    </location>
</feature>
<dbReference type="OrthoDB" id="5423818at2759"/>
<reference evidence="7" key="1">
    <citation type="journal article" date="2020" name="Stud. Mycol.">
        <title>101 Dothideomycetes genomes: a test case for predicting lifestyles and emergence of pathogens.</title>
        <authorList>
            <person name="Haridas S."/>
            <person name="Albert R."/>
            <person name="Binder M."/>
            <person name="Bloem J."/>
            <person name="Labutti K."/>
            <person name="Salamov A."/>
            <person name="Andreopoulos B."/>
            <person name="Baker S."/>
            <person name="Barry K."/>
            <person name="Bills G."/>
            <person name="Bluhm B."/>
            <person name="Cannon C."/>
            <person name="Castanera R."/>
            <person name="Culley D."/>
            <person name="Daum C."/>
            <person name="Ezra D."/>
            <person name="Gonzalez J."/>
            <person name="Henrissat B."/>
            <person name="Kuo A."/>
            <person name="Liang C."/>
            <person name="Lipzen A."/>
            <person name="Lutzoni F."/>
            <person name="Magnuson J."/>
            <person name="Mondo S."/>
            <person name="Nolan M."/>
            <person name="Ohm R."/>
            <person name="Pangilinan J."/>
            <person name="Park H.-J."/>
            <person name="Ramirez L."/>
            <person name="Alfaro M."/>
            <person name="Sun H."/>
            <person name="Tritt A."/>
            <person name="Yoshinaga Y."/>
            <person name="Zwiers L.-H."/>
            <person name="Turgeon B."/>
            <person name="Goodwin S."/>
            <person name="Spatafora J."/>
            <person name="Crous P."/>
            <person name="Grigoriev I."/>
        </authorList>
    </citation>
    <scope>NUCLEOTIDE SEQUENCE</scope>
    <source>
        <strain evidence="7">CBS 113818</strain>
    </source>
</reference>
<dbReference type="AlphaFoldDB" id="A0A6A7A5I8"/>
<keyword evidence="5" id="KW-0539">Nucleus</keyword>
<evidence type="ECO:0000256" key="4">
    <source>
        <dbReference type="ARBA" id="ARBA00023163"/>
    </source>
</evidence>
<keyword evidence="4" id="KW-0804">Transcription</keyword>
<evidence type="ECO:0000313" key="8">
    <source>
        <dbReference type="Proteomes" id="UP000799424"/>
    </source>
</evidence>
<dbReference type="GO" id="GO:0008270">
    <property type="term" value="F:zinc ion binding"/>
    <property type="evidence" value="ECO:0007669"/>
    <property type="project" value="InterPro"/>
</dbReference>
<keyword evidence="3" id="KW-0805">Transcription regulation</keyword>
<keyword evidence="2" id="KW-0862">Zinc</keyword>
<dbReference type="PANTHER" id="PTHR47660:SF2">
    <property type="entry name" value="TRANSCRIPTION FACTOR WITH C2H2 AND ZN(2)-CYS(6) DNA BINDING DOMAIN (EUROFUNG)"/>
    <property type="match status" value="1"/>
</dbReference>
<accession>A0A6A7A5I8</accession>
<protein>
    <recommendedName>
        <fullName evidence="6">Zn(2)-C6 fungal-type domain-containing protein</fullName>
    </recommendedName>
</protein>
<dbReference type="CDD" id="cd00067">
    <property type="entry name" value="GAL4"/>
    <property type="match status" value="1"/>
</dbReference>
<keyword evidence="1" id="KW-0479">Metal-binding</keyword>
<dbReference type="EMBL" id="MU006222">
    <property type="protein sequence ID" value="KAF2828416.1"/>
    <property type="molecule type" value="Genomic_DNA"/>
</dbReference>
<dbReference type="GO" id="GO:0000981">
    <property type="term" value="F:DNA-binding transcription factor activity, RNA polymerase II-specific"/>
    <property type="evidence" value="ECO:0007669"/>
    <property type="project" value="InterPro"/>
</dbReference>
<evidence type="ECO:0000313" key="7">
    <source>
        <dbReference type="EMBL" id="KAF2828416.1"/>
    </source>
</evidence>
<evidence type="ECO:0000259" key="6">
    <source>
        <dbReference type="PROSITE" id="PS50048"/>
    </source>
</evidence>
<dbReference type="PROSITE" id="PS00463">
    <property type="entry name" value="ZN2_CY6_FUNGAL_1"/>
    <property type="match status" value="1"/>
</dbReference>
<dbReference type="PROSITE" id="PS50048">
    <property type="entry name" value="ZN2_CY6_FUNGAL_2"/>
    <property type="match status" value="1"/>
</dbReference>
<gene>
    <name evidence="7" type="ORF">CC86DRAFT_465250</name>
</gene>
<dbReference type="InterPro" id="IPR036864">
    <property type="entry name" value="Zn2-C6_fun-type_DNA-bd_sf"/>
</dbReference>
<dbReference type="PANTHER" id="PTHR47660">
    <property type="entry name" value="TRANSCRIPTION FACTOR WITH C2H2 AND ZN(2)-CYS(6) DNA BINDING DOMAIN (EUROFUNG)-RELATED-RELATED"/>
    <property type="match status" value="1"/>
</dbReference>
<keyword evidence="8" id="KW-1185">Reference proteome</keyword>